<keyword evidence="2" id="KW-0812">Transmembrane</keyword>
<organism evidence="10 11">
    <name type="scientific">Takifugu flavidus</name>
    <name type="common">sansaifugu</name>
    <dbReference type="NCBI Taxonomy" id="433684"/>
    <lineage>
        <taxon>Eukaryota</taxon>
        <taxon>Metazoa</taxon>
        <taxon>Chordata</taxon>
        <taxon>Craniata</taxon>
        <taxon>Vertebrata</taxon>
        <taxon>Euteleostomi</taxon>
        <taxon>Actinopterygii</taxon>
        <taxon>Neopterygii</taxon>
        <taxon>Teleostei</taxon>
        <taxon>Neoteleostei</taxon>
        <taxon>Acanthomorphata</taxon>
        <taxon>Eupercaria</taxon>
        <taxon>Tetraodontiformes</taxon>
        <taxon>Tetradontoidea</taxon>
        <taxon>Tetraodontidae</taxon>
        <taxon>Takifugu</taxon>
    </lineage>
</organism>
<reference evidence="10 11" key="1">
    <citation type="submission" date="2019-04" db="EMBL/GenBank/DDBJ databases">
        <title>Chromosome genome assembly for Takifugu flavidus.</title>
        <authorList>
            <person name="Xiao S."/>
        </authorList>
    </citation>
    <scope>NUCLEOTIDE SEQUENCE [LARGE SCALE GENOMIC DNA]</scope>
    <source>
        <strain evidence="10">HTHZ2018</strain>
        <tissue evidence="10">Muscle</tissue>
    </source>
</reference>
<evidence type="ECO:0000313" key="10">
    <source>
        <dbReference type="EMBL" id="TWW78138.1"/>
    </source>
</evidence>
<dbReference type="Proteomes" id="UP000324091">
    <property type="component" value="Chromosome 11"/>
</dbReference>
<name>A0A5C6PHH9_9TELE</name>
<evidence type="ECO:0000256" key="3">
    <source>
        <dbReference type="ARBA" id="ARBA00022737"/>
    </source>
</evidence>
<keyword evidence="5" id="KW-0130">Cell adhesion</keyword>
<keyword evidence="7" id="KW-0472">Membrane</keyword>
<dbReference type="GO" id="GO:0005509">
    <property type="term" value="F:calcium ion binding"/>
    <property type="evidence" value="ECO:0007669"/>
    <property type="project" value="UniProtKB-UniRule"/>
</dbReference>
<dbReference type="CDD" id="cd11304">
    <property type="entry name" value="Cadherin_repeat"/>
    <property type="match status" value="1"/>
</dbReference>
<dbReference type="InterPro" id="IPR050971">
    <property type="entry name" value="Cadherin-domain_protein"/>
</dbReference>
<dbReference type="Gene3D" id="2.60.40.60">
    <property type="entry name" value="Cadherins"/>
    <property type="match status" value="1"/>
</dbReference>
<evidence type="ECO:0000313" key="11">
    <source>
        <dbReference type="Proteomes" id="UP000324091"/>
    </source>
</evidence>
<evidence type="ECO:0000256" key="6">
    <source>
        <dbReference type="ARBA" id="ARBA00022989"/>
    </source>
</evidence>
<dbReference type="EMBL" id="RHFK02000003">
    <property type="protein sequence ID" value="TWW78138.1"/>
    <property type="molecule type" value="Genomic_DNA"/>
</dbReference>
<sequence>MKYFSVNKDTGVVWLRQQLDRETKSEMQVEFYVSDIQEVVKDTVNIQIGDVNDNAPIFHGQPYTVHIPESHKEGEGEQVGCKRSLCQC</sequence>
<evidence type="ECO:0000259" key="9">
    <source>
        <dbReference type="PROSITE" id="PS50268"/>
    </source>
</evidence>
<dbReference type="InterPro" id="IPR020894">
    <property type="entry name" value="Cadherin_CS"/>
</dbReference>
<dbReference type="AlphaFoldDB" id="A0A5C6PHH9"/>
<dbReference type="PROSITE" id="PS00232">
    <property type="entry name" value="CADHERIN_1"/>
    <property type="match status" value="1"/>
</dbReference>
<dbReference type="PROSITE" id="PS50268">
    <property type="entry name" value="CADHERIN_2"/>
    <property type="match status" value="1"/>
</dbReference>
<evidence type="ECO:0000256" key="8">
    <source>
        <dbReference type="PROSITE-ProRule" id="PRU00043"/>
    </source>
</evidence>
<dbReference type="InterPro" id="IPR002126">
    <property type="entry name" value="Cadherin-like_dom"/>
</dbReference>
<dbReference type="GO" id="GO:0005911">
    <property type="term" value="C:cell-cell junction"/>
    <property type="evidence" value="ECO:0007669"/>
    <property type="project" value="TreeGrafter"/>
</dbReference>
<comment type="caution">
    <text evidence="10">The sequence shown here is derived from an EMBL/GenBank/DDBJ whole genome shotgun (WGS) entry which is preliminary data.</text>
</comment>
<evidence type="ECO:0000256" key="4">
    <source>
        <dbReference type="ARBA" id="ARBA00022837"/>
    </source>
</evidence>
<keyword evidence="11" id="KW-1185">Reference proteome</keyword>
<dbReference type="GO" id="GO:0009653">
    <property type="term" value="P:anatomical structure morphogenesis"/>
    <property type="evidence" value="ECO:0007669"/>
    <property type="project" value="UniProtKB-ARBA"/>
</dbReference>
<evidence type="ECO:0000256" key="1">
    <source>
        <dbReference type="ARBA" id="ARBA00004370"/>
    </source>
</evidence>
<dbReference type="InterPro" id="IPR015919">
    <property type="entry name" value="Cadherin-like_sf"/>
</dbReference>
<keyword evidence="6" id="KW-1133">Transmembrane helix</keyword>
<comment type="subcellular location">
    <subcellularLocation>
        <location evidence="1">Membrane</location>
    </subcellularLocation>
</comment>
<protein>
    <submittedName>
        <fullName evidence="10">Cadherin-23 Otocadherin</fullName>
    </submittedName>
</protein>
<feature type="domain" description="Cadherin" evidence="9">
    <location>
        <begin position="3"/>
        <end position="58"/>
    </location>
</feature>
<evidence type="ECO:0000256" key="5">
    <source>
        <dbReference type="ARBA" id="ARBA00022889"/>
    </source>
</evidence>
<keyword evidence="4 8" id="KW-0106">Calcium</keyword>
<evidence type="ECO:0000256" key="7">
    <source>
        <dbReference type="ARBA" id="ARBA00023136"/>
    </source>
</evidence>
<proteinExistence type="predicted"/>
<dbReference type="PRINTS" id="PR00205">
    <property type="entry name" value="CADHERIN"/>
</dbReference>
<dbReference type="SUPFAM" id="SSF49313">
    <property type="entry name" value="Cadherin-like"/>
    <property type="match status" value="1"/>
</dbReference>
<accession>A0A5C6PHH9</accession>
<dbReference type="PANTHER" id="PTHR24025:SF31">
    <property type="entry name" value="NEURAL-CADHERIN"/>
    <property type="match status" value="1"/>
</dbReference>
<dbReference type="GO" id="GO:0005886">
    <property type="term" value="C:plasma membrane"/>
    <property type="evidence" value="ECO:0007669"/>
    <property type="project" value="InterPro"/>
</dbReference>
<evidence type="ECO:0000256" key="2">
    <source>
        <dbReference type="ARBA" id="ARBA00022692"/>
    </source>
</evidence>
<keyword evidence="3" id="KW-0677">Repeat</keyword>
<gene>
    <name evidence="10" type="ORF">D4764_11G0002590</name>
</gene>
<dbReference type="PANTHER" id="PTHR24025">
    <property type="entry name" value="DESMOGLEIN FAMILY MEMBER"/>
    <property type="match status" value="1"/>
</dbReference>
<dbReference type="GO" id="GO:0007156">
    <property type="term" value="P:homophilic cell adhesion via plasma membrane adhesion molecules"/>
    <property type="evidence" value="ECO:0007669"/>
    <property type="project" value="InterPro"/>
</dbReference>